<name>A0A8J8NFE4_HALGN</name>
<proteinExistence type="predicted"/>
<comment type="caution">
    <text evidence="2">The sequence shown here is derived from an EMBL/GenBank/DDBJ whole genome shotgun (WGS) entry which is preliminary data.</text>
</comment>
<dbReference type="EMBL" id="RRYP01019148">
    <property type="protein sequence ID" value="TNV73345.1"/>
    <property type="molecule type" value="Genomic_DNA"/>
</dbReference>
<keyword evidence="1" id="KW-0812">Transmembrane</keyword>
<evidence type="ECO:0000313" key="3">
    <source>
        <dbReference type="Proteomes" id="UP000785679"/>
    </source>
</evidence>
<sequence>MSEYLNQFQKIQKRIQLREKASEEAWEGLEGDEKRNLQNGINFYNYRFFALRTFPIAVLGILLLTPVLQTKSRFFVKEISIILGISGGIIYGDYQNSEYFWDNYGKIIMENTTYNDVGFSQDQMQKMKKLYERSKNYKQENKTEKMYE</sequence>
<reference evidence="2" key="1">
    <citation type="submission" date="2019-06" db="EMBL/GenBank/DDBJ databases">
        <authorList>
            <person name="Zheng W."/>
        </authorList>
    </citation>
    <scope>NUCLEOTIDE SEQUENCE</scope>
    <source>
        <strain evidence="2">QDHG01</strain>
    </source>
</reference>
<feature type="transmembrane region" description="Helical" evidence="1">
    <location>
        <begin position="49"/>
        <end position="68"/>
    </location>
</feature>
<dbReference type="OrthoDB" id="285644at2759"/>
<gene>
    <name evidence="2" type="ORF">FGO68_gene17362</name>
</gene>
<accession>A0A8J8NFE4</accession>
<evidence type="ECO:0000256" key="1">
    <source>
        <dbReference type="SAM" id="Phobius"/>
    </source>
</evidence>
<evidence type="ECO:0000313" key="2">
    <source>
        <dbReference type="EMBL" id="TNV73345.1"/>
    </source>
</evidence>
<organism evidence="2 3">
    <name type="scientific">Halteria grandinella</name>
    <dbReference type="NCBI Taxonomy" id="5974"/>
    <lineage>
        <taxon>Eukaryota</taxon>
        <taxon>Sar</taxon>
        <taxon>Alveolata</taxon>
        <taxon>Ciliophora</taxon>
        <taxon>Intramacronucleata</taxon>
        <taxon>Spirotrichea</taxon>
        <taxon>Stichotrichia</taxon>
        <taxon>Sporadotrichida</taxon>
        <taxon>Halteriidae</taxon>
        <taxon>Halteria</taxon>
    </lineage>
</organism>
<keyword evidence="3" id="KW-1185">Reference proteome</keyword>
<keyword evidence="1" id="KW-1133">Transmembrane helix</keyword>
<dbReference type="Proteomes" id="UP000785679">
    <property type="component" value="Unassembled WGS sequence"/>
</dbReference>
<dbReference type="AlphaFoldDB" id="A0A8J8NFE4"/>
<protein>
    <submittedName>
        <fullName evidence="2">Uncharacterized protein</fullName>
    </submittedName>
</protein>
<keyword evidence="1" id="KW-0472">Membrane</keyword>